<evidence type="ECO:0000313" key="1">
    <source>
        <dbReference type="EMBL" id="MBW4667377.1"/>
    </source>
</evidence>
<dbReference type="Proteomes" id="UP000729701">
    <property type="component" value="Unassembled WGS sequence"/>
</dbReference>
<dbReference type="EMBL" id="JAHHGZ010000006">
    <property type="protein sequence ID" value="MBW4667377.1"/>
    <property type="molecule type" value="Genomic_DNA"/>
</dbReference>
<dbReference type="SUPFAM" id="SSF52540">
    <property type="entry name" value="P-loop containing nucleoside triphosphate hydrolases"/>
    <property type="match status" value="1"/>
</dbReference>
<reference evidence="1" key="2">
    <citation type="journal article" date="2022" name="Microbiol. Resour. Announc.">
        <title>Metagenome Sequencing to Explore Phylogenomics of Terrestrial Cyanobacteria.</title>
        <authorList>
            <person name="Ward R.D."/>
            <person name="Stajich J.E."/>
            <person name="Johansen J.R."/>
            <person name="Huntemann M."/>
            <person name="Clum A."/>
            <person name="Foster B."/>
            <person name="Foster B."/>
            <person name="Roux S."/>
            <person name="Palaniappan K."/>
            <person name="Varghese N."/>
            <person name="Mukherjee S."/>
            <person name="Reddy T.B.K."/>
            <person name="Daum C."/>
            <person name="Copeland A."/>
            <person name="Chen I.A."/>
            <person name="Ivanova N.N."/>
            <person name="Kyrpides N.C."/>
            <person name="Shapiro N."/>
            <person name="Eloe-Fadrosh E.A."/>
            <person name="Pietrasiak N."/>
        </authorList>
    </citation>
    <scope>NUCLEOTIDE SEQUENCE</scope>
    <source>
        <strain evidence="1">GSE-NOS-MK-12-04C</strain>
    </source>
</reference>
<reference evidence="1" key="1">
    <citation type="submission" date="2021-05" db="EMBL/GenBank/DDBJ databases">
        <authorList>
            <person name="Pietrasiak N."/>
            <person name="Ward R."/>
            <person name="Stajich J.E."/>
            <person name="Kurbessoian T."/>
        </authorList>
    </citation>
    <scope>NUCLEOTIDE SEQUENCE</scope>
    <source>
        <strain evidence="1">GSE-NOS-MK-12-04C</strain>
    </source>
</reference>
<dbReference type="AlphaFoldDB" id="A0A951US47"/>
<evidence type="ECO:0008006" key="3">
    <source>
        <dbReference type="Google" id="ProtNLM"/>
    </source>
</evidence>
<dbReference type="InterPro" id="IPR027417">
    <property type="entry name" value="P-loop_NTPase"/>
</dbReference>
<sequence length="65" mass="7249">MLLAVLVQEKLDYYPDKLSGGQKQRIAIAFTNKPIVPGILIWFSRGIRKVSLSNYAILISSSGRI</sequence>
<organism evidence="1 2">
    <name type="scientific">Cyanomargarita calcarea GSE-NOS-MK-12-04C</name>
    <dbReference type="NCBI Taxonomy" id="2839659"/>
    <lineage>
        <taxon>Bacteria</taxon>
        <taxon>Bacillati</taxon>
        <taxon>Cyanobacteriota</taxon>
        <taxon>Cyanophyceae</taxon>
        <taxon>Nostocales</taxon>
        <taxon>Cyanomargaritaceae</taxon>
        <taxon>Cyanomargarita</taxon>
    </lineage>
</organism>
<evidence type="ECO:0000313" key="2">
    <source>
        <dbReference type="Proteomes" id="UP000729701"/>
    </source>
</evidence>
<protein>
    <recommendedName>
        <fullName evidence="3">ABC transporter domain-containing protein</fullName>
    </recommendedName>
</protein>
<proteinExistence type="predicted"/>
<gene>
    <name evidence="1" type="ORF">KME60_08075</name>
</gene>
<accession>A0A951US47</accession>
<name>A0A951US47_9CYAN</name>
<comment type="caution">
    <text evidence="1">The sequence shown here is derived from an EMBL/GenBank/DDBJ whole genome shotgun (WGS) entry which is preliminary data.</text>
</comment>